<reference evidence="2" key="1">
    <citation type="journal article" date="2014" name="Genome Biol. Evol.">
        <title>Pangenome evidence for extensive interdomain horizontal transfer affecting lineage core and shell genes in uncultured planktonic thaumarchaeota and euryarchaeota.</title>
        <authorList>
            <person name="Deschamps P."/>
            <person name="Zivanovic Y."/>
            <person name="Moreira D."/>
            <person name="Rodriguez-Valera F."/>
            <person name="Lopez-Garcia P."/>
        </authorList>
    </citation>
    <scope>NUCLEOTIDE SEQUENCE</scope>
</reference>
<dbReference type="EC" id="2.7.7.24" evidence="2"/>
<dbReference type="InterPro" id="IPR005835">
    <property type="entry name" value="NTP_transferase_dom"/>
</dbReference>
<dbReference type="GO" id="GO:0008879">
    <property type="term" value="F:glucose-1-phosphate thymidylyltransferase activity"/>
    <property type="evidence" value="ECO:0007669"/>
    <property type="project" value="UniProtKB-EC"/>
</dbReference>
<accession>A0A075FV72</accession>
<dbReference type="EMBL" id="KF900445">
    <property type="protein sequence ID" value="AIE95258.1"/>
    <property type="molecule type" value="Genomic_DNA"/>
</dbReference>
<gene>
    <name evidence="2" type="primary">rfbA</name>
    <name evidence="2" type="synonym">rffH</name>
</gene>
<name>A0A075FV72_9EURY</name>
<dbReference type="Pfam" id="PF00483">
    <property type="entry name" value="NTP_transferase"/>
    <property type="match status" value="1"/>
</dbReference>
<proteinExistence type="predicted"/>
<dbReference type="PANTHER" id="PTHR22572">
    <property type="entry name" value="SUGAR-1-PHOSPHATE GUANYL TRANSFERASE"/>
    <property type="match status" value="1"/>
</dbReference>
<organism evidence="2">
    <name type="scientific">uncultured marine group II/III euryarchaeote AD1000_61_A07</name>
    <dbReference type="NCBI Taxonomy" id="1457792"/>
    <lineage>
        <taxon>Archaea</taxon>
        <taxon>Methanobacteriati</taxon>
        <taxon>Methanobacteriota</taxon>
        <taxon>environmental samples</taxon>
    </lineage>
</organism>
<evidence type="ECO:0000259" key="1">
    <source>
        <dbReference type="Pfam" id="PF00483"/>
    </source>
</evidence>
<protein>
    <submittedName>
        <fullName evidence="2">Left-handed parallel beta-Helix (LbH) domain-containing protein (RfbA, rffH)</fullName>
        <ecNumber evidence="2">2.7.7.24</ecNumber>
    </submittedName>
</protein>
<dbReference type="SUPFAM" id="SSF53448">
    <property type="entry name" value="Nucleotide-diphospho-sugar transferases"/>
    <property type="match status" value="1"/>
</dbReference>
<dbReference type="CDD" id="cd04181">
    <property type="entry name" value="NTP_transferase"/>
    <property type="match status" value="1"/>
</dbReference>
<dbReference type="AlphaFoldDB" id="A0A075FV72"/>
<feature type="domain" description="Nucleotidyl transferase" evidence="1">
    <location>
        <begin position="4"/>
        <end position="238"/>
    </location>
</feature>
<sequence length="247" mass="27234">MDVIVLAGGFATRMGPITQDIPKQLLPLGNQTIIDYVLKSIESLNPTQTFISTNSKFVNHLEDFIKNYNGPLSLELIEEQALDESEKKGALSSIGDIIVNKKPKGPLFVAGGDNVSNFDLSKMVRHYESNQNDTLALYDVKDYSLAKLYGIVTLDGCKITNLKEKPSTPSSTLASTALWLLSSSGQQSLLNYLDLGVEKDSMGAFMSYHCKHEHVDGIVYNNSWFDIGSPESYQAAKEWANSEDTLI</sequence>
<keyword evidence="2" id="KW-0808">Transferase</keyword>
<keyword evidence="2" id="KW-0548">Nucleotidyltransferase</keyword>
<dbReference type="InterPro" id="IPR029044">
    <property type="entry name" value="Nucleotide-diphossugar_trans"/>
</dbReference>
<dbReference type="Gene3D" id="3.90.550.10">
    <property type="entry name" value="Spore Coat Polysaccharide Biosynthesis Protein SpsA, Chain A"/>
    <property type="match status" value="1"/>
</dbReference>
<evidence type="ECO:0000313" key="2">
    <source>
        <dbReference type="EMBL" id="AIE95258.1"/>
    </source>
</evidence>
<dbReference type="InterPro" id="IPR050486">
    <property type="entry name" value="Mannose-1P_guanyltransferase"/>
</dbReference>